<keyword evidence="1" id="KW-0812">Transmembrane</keyword>
<accession>A0A9Q0R342</accession>
<evidence type="ECO:0000313" key="3">
    <source>
        <dbReference type="EMBL" id="KAJ4981299.1"/>
    </source>
</evidence>
<keyword evidence="1" id="KW-1133">Transmembrane helix</keyword>
<dbReference type="EMBL" id="JAMYWD010000001">
    <property type="protein sequence ID" value="KAJ4981299.1"/>
    <property type="molecule type" value="Genomic_DNA"/>
</dbReference>
<dbReference type="Pfam" id="PF02714">
    <property type="entry name" value="RSN1_7TM"/>
    <property type="match status" value="1"/>
</dbReference>
<gene>
    <name evidence="3" type="ORF">NE237_032136</name>
</gene>
<evidence type="ECO:0000256" key="1">
    <source>
        <dbReference type="SAM" id="Phobius"/>
    </source>
</evidence>
<feature type="domain" description="CSC1/OSCA1-like 7TM region" evidence="2">
    <location>
        <begin position="96"/>
        <end position="229"/>
    </location>
</feature>
<organism evidence="3 4">
    <name type="scientific">Protea cynaroides</name>
    <dbReference type="NCBI Taxonomy" id="273540"/>
    <lineage>
        <taxon>Eukaryota</taxon>
        <taxon>Viridiplantae</taxon>
        <taxon>Streptophyta</taxon>
        <taxon>Embryophyta</taxon>
        <taxon>Tracheophyta</taxon>
        <taxon>Spermatophyta</taxon>
        <taxon>Magnoliopsida</taxon>
        <taxon>Proteales</taxon>
        <taxon>Proteaceae</taxon>
        <taxon>Protea</taxon>
    </lineage>
</organism>
<protein>
    <recommendedName>
        <fullName evidence="2">CSC1/OSCA1-like 7TM region domain-containing protein</fullName>
    </recommendedName>
</protein>
<sequence>MPEPELIQHAGLDSAVYLRIYLLGGMADPTAVSGFCSWDQTGIKNISSARNFIKSFIQGFLPGIDLKIFLILLPTILMIMSKIEGFISVSALERKSAAKIPKTIGVSIPMKATFFINYIMVDGWAGIAAEIFRLKPLIMFHVVNFFFVKTEKDREKAMDPGSLDFHRCEPRIQFYFLLGLVYAVVTPFLLPFIVTFFGLAYFVFRHQIINVYNQEYESRHSGLMFCKGCYEPAFVIYPLQEHDGVLNEAVNAHFSEGDRNITQRAPVAASQNDFMEIDNPTRLEPGNLLYHFYLLVET</sequence>
<keyword evidence="1" id="KW-0472">Membrane</keyword>
<comment type="caution">
    <text evidence="3">The sequence shown here is derived from an EMBL/GenBank/DDBJ whole genome shotgun (WGS) entry which is preliminary data.</text>
</comment>
<dbReference type="OrthoDB" id="1689567at2759"/>
<evidence type="ECO:0000313" key="4">
    <source>
        <dbReference type="Proteomes" id="UP001141806"/>
    </source>
</evidence>
<dbReference type="PANTHER" id="PTHR13018">
    <property type="entry name" value="PROBABLE MEMBRANE PROTEIN DUF221-RELATED"/>
    <property type="match status" value="1"/>
</dbReference>
<dbReference type="GO" id="GO:0005227">
    <property type="term" value="F:calcium-activated cation channel activity"/>
    <property type="evidence" value="ECO:0007669"/>
    <property type="project" value="InterPro"/>
</dbReference>
<dbReference type="GO" id="GO:0005886">
    <property type="term" value="C:plasma membrane"/>
    <property type="evidence" value="ECO:0007669"/>
    <property type="project" value="TreeGrafter"/>
</dbReference>
<feature type="transmembrane region" description="Helical" evidence="1">
    <location>
        <begin position="127"/>
        <end position="148"/>
    </location>
</feature>
<dbReference type="PANTHER" id="PTHR13018:SF5">
    <property type="entry name" value="RE44586P"/>
    <property type="match status" value="1"/>
</dbReference>
<evidence type="ECO:0000259" key="2">
    <source>
        <dbReference type="Pfam" id="PF02714"/>
    </source>
</evidence>
<name>A0A9Q0R342_9MAGN</name>
<dbReference type="InterPro" id="IPR003864">
    <property type="entry name" value="CSC1/OSCA1-like_7TM"/>
</dbReference>
<feature type="transmembrane region" description="Helical" evidence="1">
    <location>
        <begin position="68"/>
        <end position="92"/>
    </location>
</feature>
<proteinExistence type="predicted"/>
<dbReference type="AlphaFoldDB" id="A0A9Q0R342"/>
<dbReference type="Proteomes" id="UP001141806">
    <property type="component" value="Unassembled WGS sequence"/>
</dbReference>
<keyword evidence="4" id="KW-1185">Reference proteome</keyword>
<feature type="transmembrane region" description="Helical" evidence="1">
    <location>
        <begin position="174"/>
        <end position="204"/>
    </location>
</feature>
<reference evidence="3" key="1">
    <citation type="journal article" date="2023" name="Plant J.">
        <title>The genome of the king protea, Protea cynaroides.</title>
        <authorList>
            <person name="Chang J."/>
            <person name="Duong T.A."/>
            <person name="Schoeman C."/>
            <person name="Ma X."/>
            <person name="Roodt D."/>
            <person name="Barker N."/>
            <person name="Li Z."/>
            <person name="Van de Peer Y."/>
            <person name="Mizrachi E."/>
        </authorList>
    </citation>
    <scope>NUCLEOTIDE SEQUENCE</scope>
    <source>
        <tissue evidence="3">Young leaves</tissue>
    </source>
</reference>
<dbReference type="InterPro" id="IPR045122">
    <property type="entry name" value="Csc1-like"/>
</dbReference>